<reference evidence="1 2" key="1">
    <citation type="submission" date="2012-04" db="EMBL/GenBank/DDBJ databases">
        <authorList>
            <person name="Harkins D.M."/>
            <person name="Madupu R."/>
            <person name="Durkin A.S."/>
            <person name="Torralba M."/>
            <person name="Methe B."/>
            <person name="Sutton G.G."/>
            <person name="Nelson K.E."/>
        </authorList>
    </citation>
    <scope>NUCLEOTIDE SEQUENCE [LARGE SCALE GENOMIC DNA]</scope>
    <source>
        <strain evidence="1 2">VK64</strain>
    </source>
</reference>
<evidence type="ECO:0000313" key="1">
    <source>
        <dbReference type="EMBL" id="EIG28979.1"/>
    </source>
</evidence>
<gene>
    <name evidence="1" type="ORF">HMPREF1051_0279</name>
</gene>
<evidence type="ECO:0000313" key="2">
    <source>
        <dbReference type="Proteomes" id="UP000004473"/>
    </source>
</evidence>
<organism evidence="1 2">
    <name type="scientific">Neisseria sicca VK64</name>
    <dbReference type="NCBI Taxonomy" id="1095748"/>
    <lineage>
        <taxon>Bacteria</taxon>
        <taxon>Pseudomonadati</taxon>
        <taxon>Pseudomonadota</taxon>
        <taxon>Betaproteobacteria</taxon>
        <taxon>Neisseriales</taxon>
        <taxon>Neisseriaceae</taxon>
        <taxon>Neisseria</taxon>
    </lineage>
</organism>
<feature type="non-terminal residue" evidence="1">
    <location>
        <position position="314"/>
    </location>
</feature>
<sequence>MKHLNPEDLSGDSAESTHLIGVSERWEQLRHIHLLTKQYKKHRKPWIFVVTQDTALLEASLPDIRRQLWVETASAIWIDAQAMEPAGGWQYLRGVGKRPAEGIVSLQAKSSIHENAAQLTELMKKLGWKLPINQVYLTNEADEMPSAISHALKYGSTVSATELAKELDQFANQLAPVGTQLIEEDLRQTPIAKLSATLPSQSQALADHIAAEKRSLGKLDTVAGVSFIQTNNPEQSGDLIYRAFNDLSVLGSGKKLHLSKTEKTYLAMSAVALLVGSVFAVGAHSSYQDIGRLNADLESVQKAKSRSEKVAALI</sequence>
<name>I2NT18_NEISI</name>
<comment type="caution">
    <text evidence="1">The sequence shown here is derived from an EMBL/GenBank/DDBJ whole genome shotgun (WGS) entry which is preliminary data.</text>
</comment>
<dbReference type="Proteomes" id="UP000004473">
    <property type="component" value="Unassembled WGS sequence"/>
</dbReference>
<dbReference type="EMBL" id="AJMT01000090">
    <property type="protein sequence ID" value="EIG28979.1"/>
    <property type="molecule type" value="Genomic_DNA"/>
</dbReference>
<protein>
    <submittedName>
        <fullName evidence="1">Uncharacterized protein</fullName>
    </submittedName>
</protein>
<proteinExistence type="predicted"/>
<dbReference type="AlphaFoldDB" id="I2NT18"/>
<accession>I2NT18</accession>